<evidence type="ECO:0000313" key="3">
    <source>
        <dbReference type="Proteomes" id="UP000886595"/>
    </source>
</evidence>
<feature type="transmembrane region" description="Helical" evidence="1">
    <location>
        <begin position="50"/>
        <end position="72"/>
    </location>
</feature>
<sequence>MLIFGGLLTAGIVAFSCWPVLHGSIARGQEVFYLGTIPEALRSLLHGQLYFFKEFQIIFTVNLWSFFCLILLMEKLCPSYELNVFSSKIA</sequence>
<evidence type="ECO:0000256" key="1">
    <source>
        <dbReference type="SAM" id="Phobius"/>
    </source>
</evidence>
<keyword evidence="1" id="KW-0812">Transmembrane</keyword>
<keyword evidence="1" id="KW-1133">Transmembrane helix</keyword>
<keyword evidence="1" id="KW-0472">Membrane</keyword>
<proteinExistence type="predicted"/>
<dbReference type="Proteomes" id="UP000886595">
    <property type="component" value="Unassembled WGS sequence"/>
</dbReference>
<organism evidence="2 3">
    <name type="scientific">Brassica carinata</name>
    <name type="common">Ethiopian mustard</name>
    <name type="synonym">Abyssinian cabbage</name>
    <dbReference type="NCBI Taxonomy" id="52824"/>
    <lineage>
        <taxon>Eukaryota</taxon>
        <taxon>Viridiplantae</taxon>
        <taxon>Streptophyta</taxon>
        <taxon>Embryophyta</taxon>
        <taxon>Tracheophyta</taxon>
        <taxon>Spermatophyta</taxon>
        <taxon>Magnoliopsida</taxon>
        <taxon>eudicotyledons</taxon>
        <taxon>Gunneridae</taxon>
        <taxon>Pentapetalae</taxon>
        <taxon>rosids</taxon>
        <taxon>malvids</taxon>
        <taxon>Brassicales</taxon>
        <taxon>Brassicaceae</taxon>
        <taxon>Brassiceae</taxon>
        <taxon>Brassica</taxon>
    </lineage>
</organism>
<evidence type="ECO:0000313" key="2">
    <source>
        <dbReference type="EMBL" id="KAG2295508.1"/>
    </source>
</evidence>
<accession>A0A8X7RU99</accession>
<dbReference type="AlphaFoldDB" id="A0A8X7RU99"/>
<protein>
    <submittedName>
        <fullName evidence="2">Uncharacterized protein</fullName>
    </submittedName>
</protein>
<keyword evidence="3" id="KW-1185">Reference proteome</keyword>
<reference evidence="2 3" key="1">
    <citation type="submission" date="2020-02" db="EMBL/GenBank/DDBJ databases">
        <authorList>
            <person name="Ma Q."/>
            <person name="Huang Y."/>
            <person name="Song X."/>
            <person name="Pei D."/>
        </authorList>
    </citation>
    <scope>NUCLEOTIDE SEQUENCE [LARGE SCALE GENOMIC DNA]</scope>
    <source>
        <strain evidence="2">Sxm20200214</strain>
        <tissue evidence="2">Leaf</tissue>
    </source>
</reference>
<dbReference type="EMBL" id="JAAMPC010000009">
    <property type="protein sequence ID" value="KAG2295508.1"/>
    <property type="molecule type" value="Genomic_DNA"/>
</dbReference>
<gene>
    <name evidence="2" type="ORF">Bca52824_042177</name>
</gene>
<comment type="caution">
    <text evidence="2">The sequence shown here is derived from an EMBL/GenBank/DDBJ whole genome shotgun (WGS) entry which is preliminary data.</text>
</comment>
<name>A0A8X7RU99_BRACI</name>